<keyword evidence="4" id="KW-1185">Reference proteome</keyword>
<keyword evidence="2" id="KW-0472">Membrane</keyword>
<dbReference type="KEGG" id="ard:AXF14_03035"/>
<feature type="transmembrane region" description="Helical" evidence="2">
    <location>
        <begin position="153"/>
        <end position="178"/>
    </location>
</feature>
<dbReference type="Proteomes" id="UP000065220">
    <property type="component" value="Chromosome"/>
</dbReference>
<evidence type="ECO:0000256" key="2">
    <source>
        <dbReference type="SAM" id="Phobius"/>
    </source>
</evidence>
<feature type="region of interest" description="Disordered" evidence="1">
    <location>
        <begin position="1"/>
        <end position="20"/>
    </location>
</feature>
<feature type="transmembrane region" description="Helical" evidence="2">
    <location>
        <begin position="27"/>
        <end position="49"/>
    </location>
</feature>
<feature type="compositionally biased region" description="Low complexity" evidence="1">
    <location>
        <begin position="1"/>
        <end position="12"/>
    </location>
</feature>
<gene>
    <name evidence="3" type="ORF">AXF14_03035</name>
</gene>
<accession>A0A109W288</accession>
<protein>
    <submittedName>
        <fullName evidence="3">Uncharacterized protein</fullName>
    </submittedName>
</protein>
<dbReference type="STRING" id="111015.AXF14_03035"/>
<organism evidence="3 4">
    <name type="scientific">Actinomyces radicidentis</name>
    <dbReference type="NCBI Taxonomy" id="111015"/>
    <lineage>
        <taxon>Bacteria</taxon>
        <taxon>Bacillati</taxon>
        <taxon>Actinomycetota</taxon>
        <taxon>Actinomycetes</taxon>
        <taxon>Actinomycetales</taxon>
        <taxon>Actinomycetaceae</taxon>
        <taxon>Actinomyces</taxon>
    </lineage>
</organism>
<dbReference type="AlphaFoldDB" id="A0A109W288"/>
<keyword evidence="2" id="KW-1133">Transmembrane helix</keyword>
<dbReference type="RefSeq" id="WP_067940768.1">
    <property type="nucleotide sequence ID" value="NZ_CP014228.1"/>
</dbReference>
<dbReference type="EMBL" id="CP014228">
    <property type="protein sequence ID" value="AMD86765.1"/>
    <property type="molecule type" value="Genomic_DNA"/>
</dbReference>
<evidence type="ECO:0000313" key="3">
    <source>
        <dbReference type="EMBL" id="AMD86765.1"/>
    </source>
</evidence>
<sequence length="199" mass="20245">MSTGTPYAAPWSPGAPAPAPKGRRGPVVLMVVGGVLVIIAVIAFVVSIVSVTRAATSLERVASGRETSLELEGATVYGVYADDAATCEATAPDGSAVEVSESTASVTVNGHPVQESLMTDSAGTYTITCTTTTGNPVWVGRLLSVSGVVSGTLVATGAVFGGILGVALLIAGVIWFFVRRAQDERIRRSWGAPGAPVTR</sequence>
<name>A0A109W288_ACTRD</name>
<evidence type="ECO:0000256" key="1">
    <source>
        <dbReference type="SAM" id="MobiDB-lite"/>
    </source>
</evidence>
<proteinExistence type="predicted"/>
<keyword evidence="2" id="KW-0812">Transmembrane</keyword>
<reference evidence="4" key="1">
    <citation type="submission" date="2016-02" db="EMBL/GenBank/DDBJ databases">
        <authorList>
            <person name="Holder M.E."/>
            <person name="Ajami N.J."/>
            <person name="Petrosino J.F."/>
        </authorList>
    </citation>
    <scope>NUCLEOTIDE SEQUENCE [LARGE SCALE GENOMIC DNA]</scope>
    <source>
        <strain evidence="4">CCUG 36733</strain>
    </source>
</reference>
<evidence type="ECO:0000313" key="4">
    <source>
        <dbReference type="Proteomes" id="UP000065220"/>
    </source>
</evidence>